<comment type="subcellular location">
    <subcellularLocation>
        <location evidence="1">Membrane</location>
        <topology evidence="1">Multi-pass membrane protein</topology>
    </subcellularLocation>
</comment>
<keyword evidence="8" id="KW-1185">Reference proteome</keyword>
<evidence type="ECO:0000313" key="8">
    <source>
        <dbReference type="Proteomes" id="UP000307440"/>
    </source>
</evidence>
<dbReference type="PANTHER" id="PTHR23502:SF173">
    <property type="entry name" value="MFS-MULTIDRUG-RESISTANCE TRANSPORTER-RELATED"/>
    <property type="match status" value="1"/>
</dbReference>
<dbReference type="OrthoDB" id="9986881at2759"/>
<evidence type="ECO:0000259" key="6">
    <source>
        <dbReference type="PROSITE" id="PS50850"/>
    </source>
</evidence>
<evidence type="ECO:0000256" key="4">
    <source>
        <dbReference type="ARBA" id="ARBA00023136"/>
    </source>
</evidence>
<feature type="transmembrane region" description="Helical" evidence="5">
    <location>
        <begin position="460"/>
        <end position="479"/>
    </location>
</feature>
<organism evidence="7 8">
    <name type="scientific">Coprinopsis marcescibilis</name>
    <name type="common">Agaric fungus</name>
    <name type="synonym">Psathyrella marcescibilis</name>
    <dbReference type="NCBI Taxonomy" id="230819"/>
    <lineage>
        <taxon>Eukaryota</taxon>
        <taxon>Fungi</taxon>
        <taxon>Dikarya</taxon>
        <taxon>Basidiomycota</taxon>
        <taxon>Agaricomycotina</taxon>
        <taxon>Agaricomycetes</taxon>
        <taxon>Agaricomycetidae</taxon>
        <taxon>Agaricales</taxon>
        <taxon>Agaricineae</taxon>
        <taxon>Psathyrellaceae</taxon>
        <taxon>Coprinopsis</taxon>
    </lineage>
</organism>
<evidence type="ECO:0000313" key="7">
    <source>
        <dbReference type="EMBL" id="TFK30771.1"/>
    </source>
</evidence>
<dbReference type="FunFam" id="1.20.1250.20:FF:000011">
    <property type="entry name" value="MFS multidrug transporter, putative"/>
    <property type="match status" value="1"/>
</dbReference>
<dbReference type="InterPro" id="IPR011701">
    <property type="entry name" value="MFS"/>
</dbReference>
<sequence length="512" mass="57034">MDVLPSTAPSTSGSTTDEVKVVSSSSSGEFDPYLVQFDKNDPLNPKNWSNKKKWYLTLASGLLVLNATFTSSSPSGIFPHLVREFHMSEKVGILTLSLFVTGYCVGPILWGPLSEQYGRRPVFTYPFFVYTCFQVGGALAPNTASMLIFRFLGGMFAAAPLTNTGALMADIWDAKTRGKALAIFTVAPFAGPALGPTVAGFIGDNTSWRWLFWVLAIFTGLCWVLIMLTIPESYAPVILVTKAEKKRAETGDPRYYAAFEKQQWGLKRRVHHVLVRPWVIFFTEPMVMALTFYMSFVYGCLYLLFEAYPIVFGKSRGFSAGVSGLMFLPLPIGGAIAVVLYVLYYNPKYELEVERLAPKSVPPEFRLDVTFYACPLFAASFFWFGWTSYPSISYWAPLMSGLLMGYSIQMIFLGLFNYMVDAYIPVAASVLAAMTVVRSIFGASFPLFGGDMYEALDPRWASTVVGCVAIALVPIPFLFKRYGPYLRRRSKYCPADEEHDTIDTRSPSKEIT</sequence>
<dbReference type="GO" id="GO:0005886">
    <property type="term" value="C:plasma membrane"/>
    <property type="evidence" value="ECO:0007669"/>
    <property type="project" value="TreeGrafter"/>
</dbReference>
<evidence type="ECO:0000256" key="3">
    <source>
        <dbReference type="ARBA" id="ARBA00022989"/>
    </source>
</evidence>
<protein>
    <submittedName>
        <fullName evidence="7">MFS general substrate transporter</fullName>
    </submittedName>
</protein>
<feature type="transmembrane region" description="Helical" evidence="5">
    <location>
        <begin position="365"/>
        <end position="386"/>
    </location>
</feature>
<dbReference type="Proteomes" id="UP000307440">
    <property type="component" value="Unassembled WGS sequence"/>
</dbReference>
<reference evidence="7 8" key="1">
    <citation type="journal article" date="2019" name="Nat. Ecol. Evol.">
        <title>Megaphylogeny resolves global patterns of mushroom evolution.</title>
        <authorList>
            <person name="Varga T."/>
            <person name="Krizsan K."/>
            <person name="Foldi C."/>
            <person name="Dima B."/>
            <person name="Sanchez-Garcia M."/>
            <person name="Sanchez-Ramirez S."/>
            <person name="Szollosi G.J."/>
            <person name="Szarkandi J.G."/>
            <person name="Papp V."/>
            <person name="Albert L."/>
            <person name="Andreopoulos W."/>
            <person name="Angelini C."/>
            <person name="Antonin V."/>
            <person name="Barry K.W."/>
            <person name="Bougher N.L."/>
            <person name="Buchanan P."/>
            <person name="Buyck B."/>
            <person name="Bense V."/>
            <person name="Catcheside P."/>
            <person name="Chovatia M."/>
            <person name="Cooper J."/>
            <person name="Damon W."/>
            <person name="Desjardin D."/>
            <person name="Finy P."/>
            <person name="Geml J."/>
            <person name="Haridas S."/>
            <person name="Hughes K."/>
            <person name="Justo A."/>
            <person name="Karasinski D."/>
            <person name="Kautmanova I."/>
            <person name="Kiss B."/>
            <person name="Kocsube S."/>
            <person name="Kotiranta H."/>
            <person name="LaButti K.M."/>
            <person name="Lechner B.E."/>
            <person name="Liimatainen K."/>
            <person name="Lipzen A."/>
            <person name="Lukacs Z."/>
            <person name="Mihaltcheva S."/>
            <person name="Morgado L.N."/>
            <person name="Niskanen T."/>
            <person name="Noordeloos M.E."/>
            <person name="Ohm R.A."/>
            <person name="Ortiz-Santana B."/>
            <person name="Ovrebo C."/>
            <person name="Racz N."/>
            <person name="Riley R."/>
            <person name="Savchenko A."/>
            <person name="Shiryaev A."/>
            <person name="Soop K."/>
            <person name="Spirin V."/>
            <person name="Szebenyi C."/>
            <person name="Tomsovsky M."/>
            <person name="Tulloss R.E."/>
            <person name="Uehling J."/>
            <person name="Grigoriev I.V."/>
            <person name="Vagvolgyi C."/>
            <person name="Papp T."/>
            <person name="Martin F.M."/>
            <person name="Miettinen O."/>
            <person name="Hibbett D.S."/>
            <person name="Nagy L.G."/>
        </authorList>
    </citation>
    <scope>NUCLEOTIDE SEQUENCE [LARGE SCALE GENOMIC DNA]</scope>
    <source>
        <strain evidence="7 8">CBS 121175</strain>
    </source>
</reference>
<feature type="transmembrane region" description="Helical" evidence="5">
    <location>
        <begin position="147"/>
        <end position="169"/>
    </location>
</feature>
<dbReference type="Pfam" id="PF07690">
    <property type="entry name" value="MFS_1"/>
    <property type="match status" value="1"/>
</dbReference>
<dbReference type="AlphaFoldDB" id="A0A5C3LPW8"/>
<proteinExistence type="predicted"/>
<feature type="transmembrane region" description="Helical" evidence="5">
    <location>
        <begin position="325"/>
        <end position="344"/>
    </location>
</feature>
<dbReference type="CDD" id="cd17323">
    <property type="entry name" value="MFS_Tpo1_MDR_like"/>
    <property type="match status" value="1"/>
</dbReference>
<feature type="transmembrane region" description="Helical" evidence="5">
    <location>
        <begin position="278"/>
        <end position="305"/>
    </location>
</feature>
<evidence type="ECO:0000256" key="1">
    <source>
        <dbReference type="ARBA" id="ARBA00004141"/>
    </source>
</evidence>
<dbReference type="InterPro" id="IPR020846">
    <property type="entry name" value="MFS_dom"/>
</dbReference>
<evidence type="ECO:0000256" key="5">
    <source>
        <dbReference type="SAM" id="Phobius"/>
    </source>
</evidence>
<dbReference type="EMBL" id="ML210146">
    <property type="protein sequence ID" value="TFK30771.1"/>
    <property type="molecule type" value="Genomic_DNA"/>
</dbReference>
<accession>A0A5C3LPW8</accession>
<dbReference type="InterPro" id="IPR036259">
    <property type="entry name" value="MFS_trans_sf"/>
</dbReference>
<dbReference type="PROSITE" id="PS50850">
    <property type="entry name" value="MFS"/>
    <property type="match status" value="1"/>
</dbReference>
<feature type="transmembrane region" description="Helical" evidence="5">
    <location>
        <begin position="392"/>
        <end position="416"/>
    </location>
</feature>
<feature type="transmembrane region" description="Helical" evidence="5">
    <location>
        <begin position="181"/>
        <end position="202"/>
    </location>
</feature>
<name>A0A5C3LPW8_COPMA</name>
<feature type="domain" description="Major facilitator superfamily (MFS) profile" evidence="6">
    <location>
        <begin position="54"/>
        <end position="484"/>
    </location>
</feature>
<feature type="transmembrane region" description="Helical" evidence="5">
    <location>
        <begin position="208"/>
        <end position="230"/>
    </location>
</feature>
<dbReference type="Gene3D" id="1.20.1250.20">
    <property type="entry name" value="MFS general substrate transporter like domains"/>
    <property type="match status" value="1"/>
</dbReference>
<dbReference type="GO" id="GO:0022857">
    <property type="term" value="F:transmembrane transporter activity"/>
    <property type="evidence" value="ECO:0007669"/>
    <property type="project" value="InterPro"/>
</dbReference>
<evidence type="ECO:0000256" key="2">
    <source>
        <dbReference type="ARBA" id="ARBA00022692"/>
    </source>
</evidence>
<dbReference type="STRING" id="230819.A0A5C3LPW8"/>
<feature type="transmembrane region" description="Helical" evidence="5">
    <location>
        <begin position="91"/>
        <end position="110"/>
    </location>
</feature>
<keyword evidence="4 5" id="KW-0472">Membrane</keyword>
<dbReference type="PANTHER" id="PTHR23502">
    <property type="entry name" value="MAJOR FACILITATOR SUPERFAMILY"/>
    <property type="match status" value="1"/>
</dbReference>
<feature type="transmembrane region" description="Helical" evidence="5">
    <location>
        <begin position="423"/>
        <end position="448"/>
    </location>
</feature>
<gene>
    <name evidence="7" type="ORF">FA15DRAFT_690406</name>
</gene>
<keyword evidence="3 5" id="KW-1133">Transmembrane helix</keyword>
<feature type="transmembrane region" description="Helical" evidence="5">
    <location>
        <begin position="122"/>
        <end position="141"/>
    </location>
</feature>
<keyword evidence="2 5" id="KW-0812">Transmembrane</keyword>
<dbReference type="SUPFAM" id="SSF103473">
    <property type="entry name" value="MFS general substrate transporter"/>
    <property type="match status" value="1"/>
</dbReference>
<feature type="transmembrane region" description="Helical" evidence="5">
    <location>
        <begin position="54"/>
        <end position="71"/>
    </location>
</feature>